<dbReference type="GO" id="GO:0042542">
    <property type="term" value="P:response to hydrogen peroxide"/>
    <property type="evidence" value="ECO:0007669"/>
    <property type="project" value="TreeGrafter"/>
</dbReference>
<feature type="domain" description="Catalase core" evidence="1">
    <location>
        <begin position="1"/>
        <end position="325"/>
    </location>
</feature>
<dbReference type="Gene3D" id="1.20.1280.120">
    <property type="match status" value="1"/>
</dbReference>
<dbReference type="GO" id="GO:0005739">
    <property type="term" value="C:mitochondrion"/>
    <property type="evidence" value="ECO:0007669"/>
    <property type="project" value="TreeGrafter"/>
</dbReference>
<dbReference type="EMBL" id="JAVRQU010000016">
    <property type="protein sequence ID" value="KAK5694029.1"/>
    <property type="molecule type" value="Genomic_DNA"/>
</dbReference>
<dbReference type="SUPFAM" id="SSF56634">
    <property type="entry name" value="Heme-dependent catalase-like"/>
    <property type="match status" value="1"/>
</dbReference>
<dbReference type="GO" id="GO:0005777">
    <property type="term" value="C:peroxisome"/>
    <property type="evidence" value="ECO:0007669"/>
    <property type="project" value="TreeGrafter"/>
</dbReference>
<dbReference type="AlphaFoldDB" id="A0AAN7VVC3"/>
<sequence length="329" mass="35691">MPLSENKQTNETAGNLVKTLKGAFGTPPGYRVAHARGRIATGTFTPTSEAATLSKAQHFSNETPVIVRFSSSTGIPSIPDNDPNSMPRGIAVRFVLGNNGHKHTDIIAHSTPHFPTRTGEGFLSMLQAIGNGTIGKFLEDTPSAAAFVQEPKPFPVSFGTQKYYGLNAFEFVSEEGKSTFVRYLVVPVAGLQTLSEADTKDKSSSYLFDELADRLAKEPIEFKYVAQIAEEGDPTDDVTKHWPADRKQVDLGTIKLDKLESESESLGDEKKIIFDPIPRVEGIEPSDDPLLDMRATVYIIGGKERRAAPEVKEVNGVKANVDDAALKAA</sequence>
<comment type="caution">
    <text evidence="2">The sequence shown here is derived from an EMBL/GenBank/DDBJ whole genome shotgun (WGS) entry which is preliminary data.</text>
</comment>
<dbReference type="InterPro" id="IPR018028">
    <property type="entry name" value="Catalase"/>
</dbReference>
<dbReference type="Proteomes" id="UP001310594">
    <property type="component" value="Unassembled WGS sequence"/>
</dbReference>
<dbReference type="InterPro" id="IPR011614">
    <property type="entry name" value="Catalase_core"/>
</dbReference>
<dbReference type="Pfam" id="PF00199">
    <property type="entry name" value="Catalase"/>
    <property type="match status" value="1"/>
</dbReference>
<reference evidence="2" key="1">
    <citation type="submission" date="2023-08" db="EMBL/GenBank/DDBJ databases">
        <title>Black Yeasts Isolated from many extreme environments.</title>
        <authorList>
            <person name="Coleine C."/>
            <person name="Stajich J.E."/>
            <person name="Selbmann L."/>
        </authorList>
    </citation>
    <scope>NUCLEOTIDE SEQUENCE</scope>
    <source>
        <strain evidence="2">CCFEE 5810</strain>
    </source>
</reference>
<organism evidence="2 3">
    <name type="scientific">Elasticomyces elasticus</name>
    <dbReference type="NCBI Taxonomy" id="574655"/>
    <lineage>
        <taxon>Eukaryota</taxon>
        <taxon>Fungi</taxon>
        <taxon>Dikarya</taxon>
        <taxon>Ascomycota</taxon>
        <taxon>Pezizomycotina</taxon>
        <taxon>Dothideomycetes</taxon>
        <taxon>Dothideomycetidae</taxon>
        <taxon>Mycosphaerellales</taxon>
        <taxon>Teratosphaeriaceae</taxon>
        <taxon>Elasticomyces</taxon>
    </lineage>
</organism>
<dbReference type="GO" id="GO:0020037">
    <property type="term" value="F:heme binding"/>
    <property type="evidence" value="ECO:0007669"/>
    <property type="project" value="InterPro"/>
</dbReference>
<name>A0AAN7VVC3_9PEZI</name>
<evidence type="ECO:0000259" key="1">
    <source>
        <dbReference type="SMART" id="SM01060"/>
    </source>
</evidence>
<evidence type="ECO:0000313" key="3">
    <source>
        <dbReference type="Proteomes" id="UP001310594"/>
    </source>
</evidence>
<proteinExistence type="predicted"/>
<dbReference type="InterPro" id="IPR024168">
    <property type="entry name" value="Catalase_SrpA-type_pred"/>
</dbReference>
<dbReference type="InterPro" id="IPR020835">
    <property type="entry name" value="Catalase_sf"/>
</dbReference>
<dbReference type="Gene3D" id="2.40.180.10">
    <property type="entry name" value="Catalase core domain"/>
    <property type="match status" value="1"/>
</dbReference>
<dbReference type="GO" id="GO:0004096">
    <property type="term" value="F:catalase activity"/>
    <property type="evidence" value="ECO:0007669"/>
    <property type="project" value="InterPro"/>
</dbReference>
<dbReference type="PROSITE" id="PS51402">
    <property type="entry name" value="CATALASE_3"/>
    <property type="match status" value="1"/>
</dbReference>
<protein>
    <recommendedName>
        <fullName evidence="1">Catalase core domain-containing protein</fullName>
    </recommendedName>
</protein>
<dbReference type="PANTHER" id="PTHR11465:SF62">
    <property type="entry name" value="CATALASE T"/>
    <property type="match status" value="1"/>
</dbReference>
<dbReference type="CDD" id="cd08153">
    <property type="entry name" value="srpA_like"/>
    <property type="match status" value="1"/>
</dbReference>
<dbReference type="PANTHER" id="PTHR11465">
    <property type="entry name" value="CATALASE"/>
    <property type="match status" value="1"/>
</dbReference>
<dbReference type="PIRSF" id="PIRSF000296">
    <property type="entry name" value="SrpA"/>
    <property type="match status" value="1"/>
</dbReference>
<evidence type="ECO:0000313" key="2">
    <source>
        <dbReference type="EMBL" id="KAK5694029.1"/>
    </source>
</evidence>
<dbReference type="SMART" id="SM01060">
    <property type="entry name" value="Catalase"/>
    <property type="match status" value="1"/>
</dbReference>
<accession>A0AAN7VVC3</accession>
<gene>
    <name evidence="2" type="ORF">LTR97_009647</name>
</gene>
<dbReference type="GO" id="GO:0042744">
    <property type="term" value="P:hydrogen peroxide catabolic process"/>
    <property type="evidence" value="ECO:0007669"/>
    <property type="project" value="TreeGrafter"/>
</dbReference>